<dbReference type="Gene3D" id="1.10.238.20">
    <property type="entry name" value="Pheromone/general odorant binding protein domain"/>
    <property type="match status" value="1"/>
</dbReference>
<evidence type="ECO:0000256" key="1">
    <source>
        <dbReference type="SAM" id="SignalP"/>
    </source>
</evidence>
<dbReference type="Proteomes" id="UP000198287">
    <property type="component" value="Unassembled WGS sequence"/>
</dbReference>
<sequence length="152" mass="17024">MKFQLRHSGVCPLLALLLLALVLPAKSTFDVEKCRGVDLDATEDHMMHVTDCLSKAGAKEFHDVPAEKMPCFGKCVMEKKGIIDDKGLPHKENIMKLITDNMPKAVHDDLNKRMENCLAEETSMIDPADPSCNTYMPLGMCMHLSFLEECEK</sequence>
<dbReference type="SUPFAM" id="SSF47565">
    <property type="entry name" value="Insect pheromone/odorant-binding proteins"/>
    <property type="match status" value="1"/>
</dbReference>
<dbReference type="OrthoDB" id="6779241at2759"/>
<gene>
    <name evidence="2" type="ORF">Fcan01_26278</name>
</gene>
<name>A0A226D076_FOLCA</name>
<dbReference type="EMBL" id="LNIX01000042">
    <property type="protein sequence ID" value="OXA38985.1"/>
    <property type="molecule type" value="Genomic_DNA"/>
</dbReference>
<reference evidence="2 3" key="1">
    <citation type="submission" date="2015-12" db="EMBL/GenBank/DDBJ databases">
        <title>The genome of Folsomia candida.</title>
        <authorList>
            <person name="Faddeeva A."/>
            <person name="Derks M.F."/>
            <person name="Anvar Y."/>
            <person name="Smit S."/>
            <person name="Van Straalen N."/>
            <person name="Roelofs D."/>
        </authorList>
    </citation>
    <scope>NUCLEOTIDE SEQUENCE [LARGE SCALE GENOMIC DNA]</scope>
    <source>
        <strain evidence="2 3">VU population</strain>
        <tissue evidence="2">Whole body</tissue>
    </source>
</reference>
<protein>
    <submittedName>
        <fullName evidence="2">Uncharacterized protein</fullName>
    </submittedName>
</protein>
<dbReference type="InterPro" id="IPR036728">
    <property type="entry name" value="PBP_GOBP_sf"/>
</dbReference>
<dbReference type="GO" id="GO:0005549">
    <property type="term" value="F:odorant binding"/>
    <property type="evidence" value="ECO:0007669"/>
    <property type="project" value="InterPro"/>
</dbReference>
<proteinExistence type="predicted"/>
<dbReference type="Pfam" id="PF01395">
    <property type="entry name" value="PBP_GOBP"/>
    <property type="match status" value="1"/>
</dbReference>
<evidence type="ECO:0000313" key="2">
    <source>
        <dbReference type="EMBL" id="OXA38985.1"/>
    </source>
</evidence>
<comment type="caution">
    <text evidence="2">The sequence shown here is derived from an EMBL/GenBank/DDBJ whole genome shotgun (WGS) entry which is preliminary data.</text>
</comment>
<organism evidence="2 3">
    <name type="scientific">Folsomia candida</name>
    <name type="common">Springtail</name>
    <dbReference type="NCBI Taxonomy" id="158441"/>
    <lineage>
        <taxon>Eukaryota</taxon>
        <taxon>Metazoa</taxon>
        <taxon>Ecdysozoa</taxon>
        <taxon>Arthropoda</taxon>
        <taxon>Hexapoda</taxon>
        <taxon>Collembola</taxon>
        <taxon>Entomobryomorpha</taxon>
        <taxon>Isotomoidea</taxon>
        <taxon>Isotomidae</taxon>
        <taxon>Proisotominae</taxon>
        <taxon>Folsomia</taxon>
    </lineage>
</organism>
<feature type="chain" id="PRO_5012307848" evidence="1">
    <location>
        <begin position="28"/>
        <end position="152"/>
    </location>
</feature>
<keyword evidence="1" id="KW-0732">Signal</keyword>
<dbReference type="InterPro" id="IPR006170">
    <property type="entry name" value="PBP/GOBP"/>
</dbReference>
<dbReference type="OMA" id="DKGLPHK"/>
<accession>A0A226D076</accession>
<evidence type="ECO:0000313" key="3">
    <source>
        <dbReference type="Proteomes" id="UP000198287"/>
    </source>
</evidence>
<dbReference type="SMART" id="SM00708">
    <property type="entry name" value="PhBP"/>
    <property type="match status" value="1"/>
</dbReference>
<dbReference type="AlphaFoldDB" id="A0A226D076"/>
<keyword evidence="3" id="KW-1185">Reference proteome</keyword>
<feature type="signal peptide" evidence="1">
    <location>
        <begin position="1"/>
        <end position="27"/>
    </location>
</feature>
<dbReference type="CDD" id="cd23992">
    <property type="entry name" value="PBP_GOBP"/>
    <property type="match status" value="1"/>
</dbReference>